<dbReference type="InterPro" id="IPR001734">
    <property type="entry name" value="Na/solute_symporter"/>
</dbReference>
<dbReference type="RefSeq" id="WP_091209710.1">
    <property type="nucleotide sequence ID" value="NZ_FOCL01000002.1"/>
</dbReference>
<evidence type="ECO:0000256" key="11">
    <source>
        <dbReference type="RuleBase" id="RU362091"/>
    </source>
</evidence>
<evidence type="ECO:0000256" key="12">
    <source>
        <dbReference type="SAM" id="Phobius"/>
    </source>
</evidence>
<keyword evidence="5 12" id="KW-0812">Transmembrane</keyword>
<evidence type="ECO:0000256" key="5">
    <source>
        <dbReference type="ARBA" id="ARBA00022692"/>
    </source>
</evidence>
<keyword evidence="14" id="KW-1185">Reference proteome</keyword>
<evidence type="ECO:0000313" key="14">
    <source>
        <dbReference type="Proteomes" id="UP000198942"/>
    </source>
</evidence>
<keyword evidence="10" id="KW-0739">Sodium transport</keyword>
<comment type="subcellular location">
    <subcellularLocation>
        <location evidence="1">Cell membrane</location>
        <topology evidence="1">Multi-pass membrane protein</topology>
    </subcellularLocation>
</comment>
<dbReference type="GO" id="GO:0005886">
    <property type="term" value="C:plasma membrane"/>
    <property type="evidence" value="ECO:0007669"/>
    <property type="project" value="UniProtKB-SubCell"/>
</dbReference>
<accession>A0A1H8DV76</accession>
<keyword evidence="7" id="KW-0915">Sodium</keyword>
<sequence>MSLTDWIVLGLTIFSIVLYGIWKSGSNKNIDQFLMGSRSLPWYHVGLSVMATQASAITFLSAPGQAYSDGMRFVQFYFGLPLAMIVLCITFVPIFHRLKVYTAYEFLEQRFDLKTRALTSFLFLVQRGLSTGITIYAPSIILSTILNINTVYTTLFIGGLVIIYTVYGGSKAVSYTQLMQMSIIFMGMFLAGVLVVYLLPDSVSFMSSLKMAGKMGRMNVIDWKFDPNNRYTVWSGLIGGFFLQLSYFGTDQSQVGRYLTGSSVGQSRLGLIMNGLIKIPMQFLILLIGILVFAFYQFNRPPIFFNQYEVRQIKNSNYAAQYNSLDQQYTQAFEQKKIKANELVKAIDSKNQDRINHAQDQLKVADNKAHTIRQNAIELMKKNNPKADDNDTNYVFLSFVTQYLPKGLIGLLMAIIFLASMGSTASALNSLASTSVVDIYKRIINPNATDQNYLNASRLATVFWGVVCIGMALYASRIGNLLEAVNQLGSYIYGTILGVFIVAFYLKKIKGTAVFIAAIITEALICLMGYYNVIAYLWLNAIGALLLIIIAWVISVMAPPKSTSTQEISN</sequence>
<feature type="transmembrane region" description="Helical" evidence="12">
    <location>
        <begin position="408"/>
        <end position="432"/>
    </location>
</feature>
<keyword evidence="9 12" id="KW-0472">Membrane</keyword>
<feature type="transmembrane region" description="Helical" evidence="12">
    <location>
        <begin position="178"/>
        <end position="199"/>
    </location>
</feature>
<keyword evidence="3" id="KW-0813">Transport</keyword>
<evidence type="ECO:0000256" key="4">
    <source>
        <dbReference type="ARBA" id="ARBA00022475"/>
    </source>
</evidence>
<feature type="transmembrane region" description="Helical" evidence="12">
    <location>
        <begin position="42"/>
        <end position="62"/>
    </location>
</feature>
<feature type="transmembrane region" description="Helical" evidence="12">
    <location>
        <begin position="513"/>
        <end position="531"/>
    </location>
</feature>
<feature type="transmembrane region" description="Helical" evidence="12">
    <location>
        <begin position="231"/>
        <end position="250"/>
    </location>
</feature>
<evidence type="ECO:0000313" key="13">
    <source>
        <dbReference type="EMBL" id="SEN11201.1"/>
    </source>
</evidence>
<feature type="transmembrane region" description="Helical" evidence="12">
    <location>
        <begin position="537"/>
        <end position="558"/>
    </location>
</feature>
<dbReference type="CDD" id="cd11494">
    <property type="entry name" value="SLC5sbd_NIS-like_u2"/>
    <property type="match status" value="1"/>
</dbReference>
<dbReference type="PROSITE" id="PS50283">
    <property type="entry name" value="NA_SOLUT_SYMP_3"/>
    <property type="match status" value="1"/>
</dbReference>
<dbReference type="Pfam" id="PF00474">
    <property type="entry name" value="SSF"/>
    <property type="match status" value="2"/>
</dbReference>
<feature type="transmembrane region" description="Helical" evidence="12">
    <location>
        <begin position="117"/>
        <end position="138"/>
    </location>
</feature>
<reference evidence="14" key="1">
    <citation type="submission" date="2016-10" db="EMBL/GenBank/DDBJ databases">
        <authorList>
            <person name="Varghese N."/>
            <person name="Submissions S."/>
        </authorList>
    </citation>
    <scope>NUCLEOTIDE SEQUENCE [LARGE SCALE GENOMIC DNA]</scope>
    <source>
        <strain evidence="14">Gh-48</strain>
    </source>
</reference>
<name>A0A1H8DV76_9SPHI</name>
<dbReference type="PANTHER" id="PTHR42985:SF40">
    <property type="entry name" value="LD47995P-RELATED"/>
    <property type="match status" value="1"/>
</dbReference>
<dbReference type="OrthoDB" id="9803597at2"/>
<dbReference type="GO" id="GO:0006814">
    <property type="term" value="P:sodium ion transport"/>
    <property type="evidence" value="ECO:0007669"/>
    <property type="project" value="UniProtKB-KW"/>
</dbReference>
<evidence type="ECO:0000256" key="7">
    <source>
        <dbReference type="ARBA" id="ARBA00023053"/>
    </source>
</evidence>
<evidence type="ECO:0000256" key="1">
    <source>
        <dbReference type="ARBA" id="ARBA00004651"/>
    </source>
</evidence>
<feature type="transmembrane region" description="Helical" evidence="12">
    <location>
        <begin position="488"/>
        <end position="506"/>
    </location>
</feature>
<dbReference type="AlphaFoldDB" id="A0A1H8DV76"/>
<dbReference type="Proteomes" id="UP000198942">
    <property type="component" value="Unassembled WGS sequence"/>
</dbReference>
<dbReference type="STRING" id="551995.SAMN05192574_102488"/>
<evidence type="ECO:0000256" key="3">
    <source>
        <dbReference type="ARBA" id="ARBA00022448"/>
    </source>
</evidence>
<organism evidence="13 14">
    <name type="scientific">Mucilaginibacter gossypiicola</name>
    <dbReference type="NCBI Taxonomy" id="551995"/>
    <lineage>
        <taxon>Bacteria</taxon>
        <taxon>Pseudomonadati</taxon>
        <taxon>Bacteroidota</taxon>
        <taxon>Sphingobacteriia</taxon>
        <taxon>Sphingobacteriales</taxon>
        <taxon>Sphingobacteriaceae</taxon>
        <taxon>Mucilaginibacter</taxon>
    </lineage>
</organism>
<protein>
    <submittedName>
        <fullName evidence="13">Transporter, SSS family</fullName>
    </submittedName>
</protein>
<dbReference type="InterPro" id="IPR051163">
    <property type="entry name" value="Sodium:Solute_Symporter_SSF"/>
</dbReference>
<evidence type="ECO:0000256" key="6">
    <source>
        <dbReference type="ARBA" id="ARBA00022989"/>
    </source>
</evidence>
<evidence type="ECO:0000256" key="10">
    <source>
        <dbReference type="ARBA" id="ARBA00023201"/>
    </source>
</evidence>
<proteinExistence type="inferred from homology"/>
<evidence type="ECO:0000256" key="8">
    <source>
        <dbReference type="ARBA" id="ARBA00023065"/>
    </source>
</evidence>
<dbReference type="Gene3D" id="1.20.1730.10">
    <property type="entry name" value="Sodium/glucose cotransporter"/>
    <property type="match status" value="1"/>
</dbReference>
<keyword evidence="8" id="KW-0406">Ion transport</keyword>
<dbReference type="EMBL" id="FOCL01000002">
    <property type="protein sequence ID" value="SEN11201.1"/>
    <property type="molecule type" value="Genomic_DNA"/>
</dbReference>
<keyword evidence="6 12" id="KW-1133">Transmembrane helix</keyword>
<feature type="transmembrane region" description="Helical" evidence="12">
    <location>
        <begin position="74"/>
        <end position="96"/>
    </location>
</feature>
<keyword evidence="4" id="KW-1003">Cell membrane</keyword>
<gene>
    <name evidence="13" type="ORF">SAMN05192574_102488</name>
</gene>
<feature type="transmembrane region" description="Helical" evidence="12">
    <location>
        <begin position="271"/>
        <end position="296"/>
    </location>
</feature>
<comment type="similarity">
    <text evidence="2 11">Belongs to the sodium:solute symporter (SSF) (TC 2.A.21) family.</text>
</comment>
<feature type="transmembrane region" description="Helical" evidence="12">
    <location>
        <begin position="453"/>
        <end position="476"/>
    </location>
</feature>
<dbReference type="GO" id="GO:0015293">
    <property type="term" value="F:symporter activity"/>
    <property type="evidence" value="ECO:0007669"/>
    <property type="project" value="TreeGrafter"/>
</dbReference>
<feature type="transmembrane region" description="Helical" evidence="12">
    <location>
        <begin position="144"/>
        <end position="166"/>
    </location>
</feature>
<evidence type="ECO:0000256" key="2">
    <source>
        <dbReference type="ARBA" id="ARBA00006434"/>
    </source>
</evidence>
<evidence type="ECO:0000256" key="9">
    <source>
        <dbReference type="ARBA" id="ARBA00023136"/>
    </source>
</evidence>
<feature type="transmembrane region" description="Helical" evidence="12">
    <location>
        <begin position="6"/>
        <end position="22"/>
    </location>
</feature>
<dbReference type="InterPro" id="IPR038377">
    <property type="entry name" value="Na/Glc_symporter_sf"/>
</dbReference>
<dbReference type="PANTHER" id="PTHR42985">
    <property type="entry name" value="SODIUM-COUPLED MONOCARBOXYLATE TRANSPORTER"/>
    <property type="match status" value="1"/>
</dbReference>